<evidence type="ECO:0000313" key="3">
    <source>
        <dbReference type="EMBL" id="CAK9328998.1"/>
    </source>
</evidence>
<evidence type="ECO:0000259" key="2">
    <source>
        <dbReference type="PROSITE" id="PS50004"/>
    </source>
</evidence>
<dbReference type="Proteomes" id="UP001642487">
    <property type="component" value="Chromosome 9"/>
</dbReference>
<dbReference type="SUPFAM" id="SSF49562">
    <property type="entry name" value="C2 domain (Calcium/lipid-binding domain, CaLB)"/>
    <property type="match status" value="1"/>
</dbReference>
<dbReference type="InterPro" id="IPR035892">
    <property type="entry name" value="C2_domain_sf"/>
</dbReference>
<dbReference type="PANTHER" id="PTHR32246:SF173">
    <property type="entry name" value="C2 DOMAIN-CONTAINING PROTEIN"/>
    <property type="match status" value="1"/>
</dbReference>
<feature type="compositionally biased region" description="Pro residues" evidence="1">
    <location>
        <begin position="148"/>
        <end position="191"/>
    </location>
</feature>
<keyword evidence="4" id="KW-1185">Reference proteome</keyword>
<dbReference type="PROSITE" id="PS50004">
    <property type="entry name" value="C2"/>
    <property type="match status" value="1"/>
</dbReference>
<dbReference type="Gene3D" id="2.60.40.150">
    <property type="entry name" value="C2 domain"/>
    <property type="match status" value="1"/>
</dbReference>
<evidence type="ECO:0000256" key="1">
    <source>
        <dbReference type="SAM" id="MobiDB-lite"/>
    </source>
</evidence>
<dbReference type="Pfam" id="PF00168">
    <property type="entry name" value="C2"/>
    <property type="match status" value="1"/>
</dbReference>
<reference evidence="3 4" key="1">
    <citation type="submission" date="2024-03" db="EMBL/GenBank/DDBJ databases">
        <authorList>
            <person name="Gkanogiannis A."/>
            <person name="Becerra Lopez-Lavalle L."/>
        </authorList>
    </citation>
    <scope>NUCLEOTIDE SEQUENCE [LARGE SCALE GENOMIC DNA]</scope>
</reference>
<accession>A0ABP0Z884</accession>
<evidence type="ECO:0000313" key="4">
    <source>
        <dbReference type="Proteomes" id="UP001642487"/>
    </source>
</evidence>
<feature type="region of interest" description="Disordered" evidence="1">
    <location>
        <begin position="148"/>
        <end position="195"/>
    </location>
</feature>
<name>A0ABP0Z884_9ROSI</name>
<dbReference type="InterPro" id="IPR000008">
    <property type="entry name" value="C2_dom"/>
</dbReference>
<sequence>MKIYVVVSITGAAVNQQIKAQTDVDRHGGRNPTWNFPVKFDADDLKQDVKARLVFALKCEDGKGNKDLGEVHVSVAELLQSAEDGNFMGSYVAVSYPVREPSGETVALLNFHYKFGGSPMSDSPAAGFTTSRSMGVYPPQGYNYPLPPPAKGYGGYPPPPAAGYGGYPPPPPPSPQSSNPYPPPSPSPPYPLYNVGRSVAPPPHYMPP</sequence>
<proteinExistence type="predicted"/>
<feature type="domain" description="C2" evidence="2">
    <location>
        <begin position="1"/>
        <end position="91"/>
    </location>
</feature>
<dbReference type="PANTHER" id="PTHR32246">
    <property type="entry name" value="INGRESSION PROTEIN FIC1"/>
    <property type="match status" value="1"/>
</dbReference>
<organism evidence="3 4">
    <name type="scientific">Citrullus colocynthis</name>
    <name type="common">colocynth</name>
    <dbReference type="NCBI Taxonomy" id="252529"/>
    <lineage>
        <taxon>Eukaryota</taxon>
        <taxon>Viridiplantae</taxon>
        <taxon>Streptophyta</taxon>
        <taxon>Embryophyta</taxon>
        <taxon>Tracheophyta</taxon>
        <taxon>Spermatophyta</taxon>
        <taxon>Magnoliopsida</taxon>
        <taxon>eudicotyledons</taxon>
        <taxon>Gunneridae</taxon>
        <taxon>Pentapetalae</taxon>
        <taxon>rosids</taxon>
        <taxon>fabids</taxon>
        <taxon>Cucurbitales</taxon>
        <taxon>Cucurbitaceae</taxon>
        <taxon>Benincaseae</taxon>
        <taxon>Citrullus</taxon>
    </lineage>
</organism>
<gene>
    <name evidence="3" type="ORF">CITCOLO1_LOCUS21433</name>
</gene>
<protein>
    <recommendedName>
        <fullName evidence="2">C2 domain-containing protein</fullName>
    </recommendedName>
</protein>
<dbReference type="EMBL" id="OZ021743">
    <property type="protein sequence ID" value="CAK9328998.1"/>
    <property type="molecule type" value="Genomic_DNA"/>
</dbReference>